<proteinExistence type="predicted"/>
<evidence type="ECO:0000313" key="2">
    <source>
        <dbReference type="Proteomes" id="UP000054342"/>
    </source>
</evidence>
<accession>A0A0D2E7S2</accession>
<dbReference type="OrthoDB" id="5429132at2759"/>
<name>A0A0D2E7S2_9EURO</name>
<dbReference type="RefSeq" id="XP_013311359.1">
    <property type="nucleotide sequence ID" value="XM_013455905.1"/>
</dbReference>
<dbReference type="EMBL" id="KN847322">
    <property type="protein sequence ID" value="KIW50775.1"/>
    <property type="molecule type" value="Genomic_DNA"/>
</dbReference>
<dbReference type="Proteomes" id="UP000054342">
    <property type="component" value="Unassembled WGS sequence"/>
</dbReference>
<gene>
    <name evidence="1" type="ORF">PV05_09563</name>
</gene>
<reference evidence="1 2" key="1">
    <citation type="submission" date="2015-01" db="EMBL/GenBank/DDBJ databases">
        <title>The Genome Sequence of Exophiala xenobiotica CBS118157.</title>
        <authorList>
            <consortium name="The Broad Institute Genomics Platform"/>
            <person name="Cuomo C."/>
            <person name="de Hoog S."/>
            <person name="Gorbushina A."/>
            <person name="Stielow B."/>
            <person name="Teixiera M."/>
            <person name="Abouelleil A."/>
            <person name="Chapman S.B."/>
            <person name="Priest M."/>
            <person name="Young S.K."/>
            <person name="Wortman J."/>
            <person name="Nusbaum C."/>
            <person name="Birren B."/>
        </authorList>
    </citation>
    <scope>NUCLEOTIDE SEQUENCE [LARGE SCALE GENOMIC DNA]</scope>
    <source>
        <strain evidence="1 2">CBS 118157</strain>
    </source>
</reference>
<evidence type="ECO:0000313" key="1">
    <source>
        <dbReference type="EMBL" id="KIW50775.1"/>
    </source>
</evidence>
<protein>
    <submittedName>
        <fullName evidence="1">Uncharacterized protein</fullName>
    </submittedName>
</protein>
<dbReference type="GeneID" id="25331471"/>
<keyword evidence="2" id="KW-1185">Reference proteome</keyword>
<organism evidence="1 2">
    <name type="scientific">Exophiala xenobiotica</name>
    <dbReference type="NCBI Taxonomy" id="348802"/>
    <lineage>
        <taxon>Eukaryota</taxon>
        <taxon>Fungi</taxon>
        <taxon>Dikarya</taxon>
        <taxon>Ascomycota</taxon>
        <taxon>Pezizomycotina</taxon>
        <taxon>Eurotiomycetes</taxon>
        <taxon>Chaetothyriomycetidae</taxon>
        <taxon>Chaetothyriales</taxon>
        <taxon>Herpotrichiellaceae</taxon>
        <taxon>Exophiala</taxon>
    </lineage>
</organism>
<dbReference type="AlphaFoldDB" id="A0A0D2E7S2"/>
<sequence length="142" mass="15951">MENLKILGSVHFAGGSRKELTRQAFARVVHKTYIAEFPKSAWADPFINFGAIPERERKVLIERVIQRCIEARTFAEGTPASLIENGVLVRLKLVRAAWGQVQIKKYKEAQKSQGTQEQASGHRICESLMGRLADWAAESDRG</sequence>
<dbReference type="HOGENOM" id="CLU_1815806_0_0_1"/>